<evidence type="ECO:0000313" key="1">
    <source>
        <dbReference type="EMBL" id="KKM63648.1"/>
    </source>
</evidence>
<organism evidence="1">
    <name type="scientific">marine sediment metagenome</name>
    <dbReference type="NCBI Taxonomy" id="412755"/>
    <lineage>
        <taxon>unclassified sequences</taxon>
        <taxon>metagenomes</taxon>
        <taxon>ecological metagenomes</taxon>
    </lineage>
</organism>
<dbReference type="AlphaFoldDB" id="A0A0F9J229"/>
<dbReference type="EMBL" id="LAZR01011060">
    <property type="protein sequence ID" value="KKM63648.1"/>
    <property type="molecule type" value="Genomic_DNA"/>
</dbReference>
<comment type="caution">
    <text evidence="1">The sequence shown here is derived from an EMBL/GenBank/DDBJ whole genome shotgun (WGS) entry which is preliminary data.</text>
</comment>
<name>A0A0F9J229_9ZZZZ</name>
<accession>A0A0F9J229</accession>
<gene>
    <name evidence="1" type="ORF">LCGC14_1509340</name>
</gene>
<reference evidence="1" key="1">
    <citation type="journal article" date="2015" name="Nature">
        <title>Complex archaea that bridge the gap between prokaryotes and eukaryotes.</title>
        <authorList>
            <person name="Spang A."/>
            <person name="Saw J.H."/>
            <person name="Jorgensen S.L."/>
            <person name="Zaremba-Niedzwiedzka K."/>
            <person name="Martijn J."/>
            <person name="Lind A.E."/>
            <person name="van Eijk R."/>
            <person name="Schleper C."/>
            <person name="Guy L."/>
            <person name="Ettema T.J."/>
        </authorList>
    </citation>
    <scope>NUCLEOTIDE SEQUENCE</scope>
</reference>
<protein>
    <submittedName>
        <fullName evidence="1">Uncharacterized protein</fullName>
    </submittedName>
</protein>
<sequence>MSRERTGVSANAVVAELEAEVARLTGLIHDPFVAKRRAERIAVLEGAHEEAVAFLEDSGGCFCKYEDGCTCPAERIILRWRDKLQPRAALAAEPTEEPGCPCGITDPAHCSRCFTCRNIAAASCTEPTGEVTRHIECPEKCWRRRWRVSGNHSRYLPPECNTCDSTGWVDPHTGKSSGRSRCDICFPGFAHIYSQPTGGPKCEECGGSGVTYRWRAFTKRPPPCPSCTKGEG</sequence>
<proteinExistence type="predicted"/>